<feature type="transmembrane region" description="Helical" evidence="3">
    <location>
        <begin position="87"/>
        <end position="108"/>
    </location>
</feature>
<feature type="transmembrane region" description="Helical" evidence="3">
    <location>
        <begin position="182"/>
        <end position="202"/>
    </location>
</feature>
<dbReference type="InterPro" id="IPR016130">
    <property type="entry name" value="Tyr_Pase_AS"/>
</dbReference>
<accession>A0A5U2F4Y8</accession>
<dbReference type="InterPro" id="IPR000340">
    <property type="entry name" value="Dual-sp_phosphatase_cat-dom"/>
</dbReference>
<dbReference type="PANTHER" id="PTHR47216">
    <property type="match status" value="1"/>
</dbReference>
<dbReference type="PANTHER" id="PTHR47216:SF4">
    <property type="entry name" value="OS01G0859400 PROTEIN"/>
    <property type="match status" value="1"/>
</dbReference>
<proteinExistence type="predicted"/>
<comment type="caution">
    <text evidence="5">The sequence shown here is derived from an EMBL/GenBank/DDBJ whole genome shotgun (WGS) entry which is preliminary data.</text>
</comment>
<evidence type="ECO:0000256" key="1">
    <source>
        <dbReference type="ARBA" id="ARBA00022801"/>
    </source>
</evidence>
<feature type="transmembrane region" description="Helical" evidence="3">
    <location>
        <begin position="214"/>
        <end position="231"/>
    </location>
</feature>
<dbReference type="SMART" id="SM00195">
    <property type="entry name" value="DSPc"/>
    <property type="match status" value="1"/>
</dbReference>
<dbReference type="Gene3D" id="3.90.190.10">
    <property type="entry name" value="Protein tyrosine phosphatase superfamily"/>
    <property type="match status" value="1"/>
</dbReference>
<name>A0A5U2F4Y8_SALER</name>
<evidence type="ECO:0000256" key="2">
    <source>
        <dbReference type="ARBA" id="ARBA00022912"/>
    </source>
</evidence>
<feature type="transmembrane region" description="Helical" evidence="3">
    <location>
        <begin position="12"/>
        <end position="32"/>
    </location>
</feature>
<dbReference type="PROSITE" id="PS00383">
    <property type="entry name" value="TYR_PHOSPHATASE_1"/>
    <property type="match status" value="1"/>
</dbReference>
<keyword evidence="2" id="KW-0904">Protein phosphatase</keyword>
<gene>
    <name evidence="5" type="ORF">HX37_23585</name>
</gene>
<evidence type="ECO:0000259" key="4">
    <source>
        <dbReference type="PROSITE" id="PS50056"/>
    </source>
</evidence>
<feature type="domain" description="Tyrosine specific protein phosphatases" evidence="4">
    <location>
        <begin position="351"/>
        <end position="417"/>
    </location>
</feature>
<dbReference type="InterPro" id="IPR020422">
    <property type="entry name" value="TYR_PHOSPHATASE_DUAL_dom"/>
</dbReference>
<keyword evidence="3" id="KW-0472">Membrane</keyword>
<reference evidence="5" key="1">
    <citation type="submission" date="2018-07" db="EMBL/GenBank/DDBJ databases">
        <authorList>
            <consortium name="GenomeTrakr network: Whole genome sequencing for foodborne pathogen traceback"/>
        </authorList>
    </citation>
    <scope>NUCLEOTIDE SEQUENCE</scope>
    <source>
        <strain evidence="5">CFSAN018538</strain>
    </source>
</reference>
<feature type="transmembrane region" description="Helical" evidence="3">
    <location>
        <begin position="52"/>
        <end position="75"/>
    </location>
</feature>
<dbReference type="CDD" id="cd03386">
    <property type="entry name" value="PAP2_Aur1_like"/>
    <property type="match status" value="1"/>
</dbReference>
<evidence type="ECO:0000256" key="3">
    <source>
        <dbReference type="SAM" id="Phobius"/>
    </source>
</evidence>
<dbReference type="InterPro" id="IPR000387">
    <property type="entry name" value="Tyr_Pase_dom"/>
</dbReference>
<dbReference type="InterPro" id="IPR029021">
    <property type="entry name" value="Prot-tyrosine_phosphatase-like"/>
</dbReference>
<protein>
    <submittedName>
        <fullName evidence="5">Phosphatase PAP2/dual specificity phosphatase family protein</fullName>
    </submittedName>
</protein>
<organism evidence="5">
    <name type="scientific">Salmonella enterica</name>
    <name type="common">Salmonella choleraesuis</name>
    <dbReference type="NCBI Taxonomy" id="28901"/>
    <lineage>
        <taxon>Bacteria</taxon>
        <taxon>Pseudomonadati</taxon>
        <taxon>Pseudomonadota</taxon>
        <taxon>Gammaproteobacteria</taxon>
        <taxon>Enterobacterales</taxon>
        <taxon>Enterobacteriaceae</taxon>
        <taxon>Salmonella</taxon>
    </lineage>
</organism>
<sequence length="428" mass="48445">MTTRRAVILQGIGWLMVVAPFFFLTYGMANQFTAGRENIGSLVFGWEHRIPFIPLTIIPYWSLDLLYGLSLFICVSLNEQRRLVCRLVLASLIACASFLLFPLRFTFIRPEMTGLASWLFGQLEQFDLPYNQSPSLHIILCWLLWRHFHHHLSGFWQKLSAGWFLVIAASVLTTWQHHVIDVITGLAVGLVIDWLIPQTGTWRWRMATGKRRKLAGYYCCGALVCLVGTFLTTWFWWPALALALVALAYGAVGVDALQKDEQGRLTPAAWLLLLPWRAGMWLSMRLYSRHLPAVSPLAEGVFLGAYPRVRFEQRAVLDLTSEFPRSSVVDNIAYRCVPMLDLVNPDDAVLRRAVGELEYLRTTQESVLLHCALGLSRSALVAAAWLIQREPDLTVAQAIAVIRAARPAVVFTAEHTELLKKWKTKRAA</sequence>
<dbReference type="Pfam" id="PF00782">
    <property type="entry name" value="DSPc"/>
    <property type="match status" value="1"/>
</dbReference>
<dbReference type="SUPFAM" id="SSF52799">
    <property type="entry name" value="(Phosphotyrosine protein) phosphatases II"/>
    <property type="match status" value="1"/>
</dbReference>
<keyword evidence="3" id="KW-1133">Transmembrane helix</keyword>
<dbReference type="GO" id="GO:0004721">
    <property type="term" value="F:phosphoprotein phosphatase activity"/>
    <property type="evidence" value="ECO:0007669"/>
    <property type="project" value="UniProtKB-KW"/>
</dbReference>
<dbReference type="AlphaFoldDB" id="A0A5U2F4Y8"/>
<keyword evidence="1" id="KW-0378">Hydrolase</keyword>
<keyword evidence="3" id="KW-0812">Transmembrane</keyword>
<dbReference type="EMBL" id="AAGKHU010000141">
    <property type="protein sequence ID" value="EBP0013688.1"/>
    <property type="molecule type" value="Genomic_DNA"/>
</dbReference>
<dbReference type="PROSITE" id="PS50056">
    <property type="entry name" value="TYR_PHOSPHATASE_2"/>
    <property type="match status" value="1"/>
</dbReference>
<evidence type="ECO:0000313" key="5">
    <source>
        <dbReference type="EMBL" id="EBP0013688.1"/>
    </source>
</evidence>